<evidence type="ECO:0000256" key="6">
    <source>
        <dbReference type="SAM" id="SignalP"/>
    </source>
</evidence>
<dbReference type="Gene3D" id="3.90.1720.10">
    <property type="entry name" value="endopeptidase domain like (from Nostoc punctiforme)"/>
    <property type="match status" value="1"/>
</dbReference>
<dbReference type="PROSITE" id="PS51935">
    <property type="entry name" value="NLPC_P60"/>
    <property type="match status" value="1"/>
</dbReference>
<dbReference type="InterPro" id="IPR051202">
    <property type="entry name" value="Peptidase_C40"/>
</dbReference>
<evidence type="ECO:0000256" key="3">
    <source>
        <dbReference type="ARBA" id="ARBA00022801"/>
    </source>
</evidence>
<evidence type="ECO:0000256" key="5">
    <source>
        <dbReference type="SAM" id="MobiDB-lite"/>
    </source>
</evidence>
<keyword evidence="10" id="KW-1185">Reference proteome</keyword>
<dbReference type="EMBL" id="JBHUEH010000032">
    <property type="protein sequence ID" value="MFD1888081.1"/>
    <property type="molecule type" value="Genomic_DNA"/>
</dbReference>
<dbReference type="SUPFAM" id="SSF54001">
    <property type="entry name" value="Cysteine proteinases"/>
    <property type="match status" value="1"/>
</dbReference>
<keyword evidence="6" id="KW-0732">Signal</keyword>
<organism evidence="9 10">
    <name type="scientific">Paenibacillus wenxiniae</name>
    <dbReference type="NCBI Taxonomy" id="1636843"/>
    <lineage>
        <taxon>Bacteria</taxon>
        <taxon>Bacillati</taxon>
        <taxon>Bacillota</taxon>
        <taxon>Bacilli</taxon>
        <taxon>Bacillales</taxon>
        <taxon>Paenibacillaceae</taxon>
        <taxon>Paenibacillus</taxon>
    </lineage>
</organism>
<keyword evidence="2" id="KW-0645">Protease</keyword>
<dbReference type="PANTHER" id="PTHR47053:SF1">
    <property type="entry name" value="MUREIN DD-ENDOPEPTIDASE MEPH-RELATED"/>
    <property type="match status" value="1"/>
</dbReference>
<keyword evidence="3" id="KW-0378">Hydrolase</keyword>
<feature type="domain" description="SH3b" evidence="7">
    <location>
        <begin position="165"/>
        <end position="228"/>
    </location>
</feature>
<dbReference type="InterPro" id="IPR003646">
    <property type="entry name" value="SH3-like_bac-type"/>
</dbReference>
<feature type="signal peptide" evidence="6">
    <location>
        <begin position="1"/>
        <end position="24"/>
    </location>
</feature>
<dbReference type="InterPro" id="IPR000064">
    <property type="entry name" value="NLP_P60_dom"/>
</dbReference>
<evidence type="ECO:0000313" key="10">
    <source>
        <dbReference type="Proteomes" id="UP001597233"/>
    </source>
</evidence>
<accession>A0ABW4RP16</accession>
<dbReference type="Gene3D" id="2.30.30.40">
    <property type="entry name" value="SH3 Domains"/>
    <property type="match status" value="2"/>
</dbReference>
<dbReference type="Pfam" id="PF08239">
    <property type="entry name" value="SH3_3"/>
    <property type="match status" value="2"/>
</dbReference>
<feature type="compositionally biased region" description="Low complexity" evidence="5">
    <location>
        <begin position="96"/>
        <end position="157"/>
    </location>
</feature>
<evidence type="ECO:0000259" key="7">
    <source>
        <dbReference type="PROSITE" id="PS51781"/>
    </source>
</evidence>
<evidence type="ECO:0000256" key="2">
    <source>
        <dbReference type="ARBA" id="ARBA00022670"/>
    </source>
</evidence>
<feature type="domain" description="NlpC/P60" evidence="8">
    <location>
        <begin position="272"/>
        <end position="397"/>
    </location>
</feature>
<dbReference type="Pfam" id="PF00877">
    <property type="entry name" value="NLPC_P60"/>
    <property type="match status" value="1"/>
</dbReference>
<dbReference type="PANTHER" id="PTHR47053">
    <property type="entry name" value="MUREIN DD-ENDOPEPTIDASE MEPH-RELATED"/>
    <property type="match status" value="1"/>
</dbReference>
<protein>
    <submittedName>
        <fullName evidence="9">SH3 domain-containing protein</fullName>
    </submittedName>
</protein>
<dbReference type="Proteomes" id="UP001597233">
    <property type="component" value="Unassembled WGS sequence"/>
</dbReference>
<dbReference type="SMART" id="SM00287">
    <property type="entry name" value="SH3b"/>
    <property type="match status" value="2"/>
</dbReference>
<feature type="chain" id="PRO_5046361762" evidence="6">
    <location>
        <begin position="25"/>
        <end position="398"/>
    </location>
</feature>
<comment type="caution">
    <text evidence="9">The sequence shown here is derived from an EMBL/GenBank/DDBJ whole genome shotgun (WGS) entry which is preliminary data.</text>
</comment>
<gene>
    <name evidence="9" type="ORF">ACFSC9_21590</name>
</gene>
<dbReference type="SUPFAM" id="SSF50044">
    <property type="entry name" value="SH3-domain"/>
    <property type="match status" value="1"/>
</dbReference>
<comment type="similarity">
    <text evidence="1">Belongs to the peptidase C40 family.</text>
</comment>
<name>A0ABW4RP16_9BACL</name>
<feature type="region of interest" description="Disordered" evidence="5">
    <location>
        <begin position="96"/>
        <end position="166"/>
    </location>
</feature>
<proteinExistence type="inferred from homology"/>
<feature type="domain" description="SH3b" evidence="7">
    <location>
        <begin position="25"/>
        <end position="91"/>
    </location>
</feature>
<evidence type="ECO:0000259" key="8">
    <source>
        <dbReference type="PROSITE" id="PS51935"/>
    </source>
</evidence>
<keyword evidence="4" id="KW-0788">Thiol protease</keyword>
<dbReference type="PROSITE" id="PS51781">
    <property type="entry name" value="SH3B"/>
    <property type="match status" value="2"/>
</dbReference>
<evidence type="ECO:0000256" key="1">
    <source>
        <dbReference type="ARBA" id="ARBA00007074"/>
    </source>
</evidence>
<dbReference type="InterPro" id="IPR038765">
    <property type="entry name" value="Papain-like_cys_pep_sf"/>
</dbReference>
<dbReference type="RefSeq" id="WP_347323651.1">
    <property type="nucleotide sequence ID" value="NZ_JBCGUH010000002.1"/>
</dbReference>
<reference evidence="10" key="1">
    <citation type="journal article" date="2019" name="Int. J. Syst. Evol. Microbiol.">
        <title>The Global Catalogue of Microorganisms (GCM) 10K type strain sequencing project: providing services to taxonomists for standard genome sequencing and annotation.</title>
        <authorList>
            <consortium name="The Broad Institute Genomics Platform"/>
            <consortium name="The Broad Institute Genome Sequencing Center for Infectious Disease"/>
            <person name="Wu L."/>
            <person name="Ma J."/>
        </authorList>
    </citation>
    <scope>NUCLEOTIDE SEQUENCE [LARGE SCALE GENOMIC DNA]</scope>
    <source>
        <strain evidence="10">CCUG 54950</strain>
    </source>
</reference>
<sequence length="398" mass="42061">MKRKLITLLTAAVLLTSVPEISQAAVTPVPIGKINMPVNFRSGPNTDSTVYSTLQPGTSIKVLSEVSPHWLRIKVGVKTGYVSATYVDYKPLTTASSASSASSSKSSTTSSGSANTANSSTASKSTSSSSSTTISSPALASSTAVTSTDVTTNTAPSVNVNPNAPGTGIVEKGVNFRAEPNTTSSVLRVLTAGETFSALEQPTAAWVKIQDKNGVTGYVSTDYVSYTLPASQTAILAEVPQQTVDQVEDKPFNPPAPAFNFPTLSTGQPLDEASADRILANALALQGITQYGYGKNEAPTLFDCSSFTRYVFGLEGIDLAWGTRYQKDVGIAVDRGQWQKGDLLFFSAGDPNVITHVAIYAGDNKIVHNSPSLNGITISNLDLAYWQDHYVTARRVLR</sequence>
<dbReference type="InterPro" id="IPR036028">
    <property type="entry name" value="SH3-like_dom_sf"/>
</dbReference>
<evidence type="ECO:0000313" key="9">
    <source>
        <dbReference type="EMBL" id="MFD1888081.1"/>
    </source>
</evidence>
<evidence type="ECO:0000256" key="4">
    <source>
        <dbReference type="ARBA" id="ARBA00022807"/>
    </source>
</evidence>